<gene>
    <name evidence="2" type="ORF">Lokhon_01851</name>
</gene>
<dbReference type="SUPFAM" id="SSF47413">
    <property type="entry name" value="lambda repressor-like DNA-binding domains"/>
    <property type="match status" value="1"/>
</dbReference>
<dbReference type="EMBL" id="APGJ01000006">
    <property type="protein sequence ID" value="EYD71781.1"/>
    <property type="molecule type" value="Genomic_DNA"/>
</dbReference>
<keyword evidence="3" id="KW-1185">Reference proteome</keyword>
<name>A0A017HBM6_9RHOB</name>
<feature type="domain" description="HTH cro/C1-type" evidence="1">
    <location>
        <begin position="23"/>
        <end position="64"/>
    </location>
</feature>
<dbReference type="Gene3D" id="1.10.260.40">
    <property type="entry name" value="lambda repressor-like DNA-binding domains"/>
    <property type="match status" value="1"/>
</dbReference>
<dbReference type="PROSITE" id="PS50943">
    <property type="entry name" value="HTH_CROC1"/>
    <property type="match status" value="1"/>
</dbReference>
<dbReference type="STRING" id="1122180.Lokhon_01851"/>
<sequence>MAKTFRDAFLAHLERTGTPVKRVAEEAGVSYEQLKKLKGREGSSTNVEDAVKIARYFGYSLDEFIEDRTVQDRAEIVSLYNQLTPRERAILRAAGSADRDPALEG</sequence>
<dbReference type="HOGENOM" id="CLU_2233240_0_0_5"/>
<reference evidence="2 3" key="1">
    <citation type="submission" date="2013-03" db="EMBL/GenBank/DDBJ databases">
        <authorList>
            <person name="Fiebig A."/>
            <person name="Goeker M."/>
            <person name="Klenk H.-P.P."/>
        </authorList>
    </citation>
    <scope>NUCLEOTIDE SEQUENCE [LARGE SCALE GENOMIC DNA]</scope>
    <source>
        <strain evidence="2 3">DSM 17492</strain>
    </source>
</reference>
<dbReference type="Proteomes" id="UP000025047">
    <property type="component" value="Unassembled WGS sequence"/>
</dbReference>
<evidence type="ECO:0000313" key="2">
    <source>
        <dbReference type="EMBL" id="EYD71781.1"/>
    </source>
</evidence>
<comment type="caution">
    <text evidence="2">The sequence shown here is derived from an EMBL/GenBank/DDBJ whole genome shotgun (WGS) entry which is preliminary data.</text>
</comment>
<dbReference type="eggNOG" id="ENOG502ZFGU">
    <property type="taxonomic scope" value="Bacteria"/>
</dbReference>
<evidence type="ECO:0000313" key="3">
    <source>
        <dbReference type="Proteomes" id="UP000025047"/>
    </source>
</evidence>
<dbReference type="AlphaFoldDB" id="A0A017HBM6"/>
<accession>A0A017HBM6</accession>
<dbReference type="PATRIC" id="fig|1122180.6.peg.1833"/>
<dbReference type="OrthoDB" id="9792157at2"/>
<evidence type="ECO:0000259" key="1">
    <source>
        <dbReference type="PROSITE" id="PS50943"/>
    </source>
</evidence>
<dbReference type="RefSeq" id="WP_017928667.1">
    <property type="nucleotide sequence ID" value="NZ_KB822998.1"/>
</dbReference>
<dbReference type="GO" id="GO:0003677">
    <property type="term" value="F:DNA binding"/>
    <property type="evidence" value="ECO:0007669"/>
    <property type="project" value="InterPro"/>
</dbReference>
<organism evidence="2 3">
    <name type="scientific">Limimaricola hongkongensis DSM 17492</name>
    <dbReference type="NCBI Taxonomy" id="1122180"/>
    <lineage>
        <taxon>Bacteria</taxon>
        <taxon>Pseudomonadati</taxon>
        <taxon>Pseudomonadota</taxon>
        <taxon>Alphaproteobacteria</taxon>
        <taxon>Rhodobacterales</taxon>
        <taxon>Paracoccaceae</taxon>
        <taxon>Limimaricola</taxon>
    </lineage>
</organism>
<proteinExistence type="predicted"/>
<dbReference type="InterPro" id="IPR010982">
    <property type="entry name" value="Lambda_DNA-bd_dom_sf"/>
</dbReference>
<dbReference type="InterPro" id="IPR001387">
    <property type="entry name" value="Cro/C1-type_HTH"/>
</dbReference>
<protein>
    <submittedName>
        <fullName evidence="2">Putative phage repressor</fullName>
    </submittedName>
</protein>